<dbReference type="Gene3D" id="3.40.50.2300">
    <property type="match status" value="1"/>
</dbReference>
<evidence type="ECO:0000256" key="4">
    <source>
        <dbReference type="ARBA" id="ARBA00023136"/>
    </source>
</evidence>
<dbReference type="SUPFAM" id="SSF53822">
    <property type="entry name" value="Periplasmic binding protein-like I"/>
    <property type="match status" value="1"/>
</dbReference>
<evidence type="ECO:0000313" key="7">
    <source>
        <dbReference type="EMBL" id="KAF9601826.1"/>
    </source>
</evidence>
<dbReference type="InterPro" id="IPR028082">
    <property type="entry name" value="Peripla_BP_I"/>
</dbReference>
<gene>
    <name evidence="7" type="ORF">IFM89_023485</name>
</gene>
<organism evidence="7 8">
    <name type="scientific">Coptis chinensis</name>
    <dbReference type="NCBI Taxonomy" id="261450"/>
    <lineage>
        <taxon>Eukaryota</taxon>
        <taxon>Viridiplantae</taxon>
        <taxon>Streptophyta</taxon>
        <taxon>Embryophyta</taxon>
        <taxon>Tracheophyta</taxon>
        <taxon>Spermatophyta</taxon>
        <taxon>Magnoliopsida</taxon>
        <taxon>Ranunculales</taxon>
        <taxon>Ranunculaceae</taxon>
        <taxon>Coptidoideae</taxon>
        <taxon>Coptis</taxon>
    </lineage>
</organism>
<evidence type="ECO:0000259" key="6">
    <source>
        <dbReference type="Pfam" id="PF01094"/>
    </source>
</evidence>
<dbReference type="AlphaFoldDB" id="A0A835LWC1"/>
<keyword evidence="3 5" id="KW-1133">Transmembrane helix</keyword>
<feature type="domain" description="Receptor ligand binding region" evidence="6">
    <location>
        <begin position="101"/>
        <end position="155"/>
    </location>
</feature>
<proteinExistence type="predicted"/>
<dbReference type="EMBL" id="JADFTS010000006">
    <property type="protein sequence ID" value="KAF9601826.1"/>
    <property type="molecule type" value="Genomic_DNA"/>
</dbReference>
<keyword evidence="4 5" id="KW-0472">Membrane</keyword>
<dbReference type="InterPro" id="IPR001828">
    <property type="entry name" value="ANF_lig-bd_rcpt"/>
</dbReference>
<accession>A0A835LWC1</accession>
<evidence type="ECO:0000256" key="2">
    <source>
        <dbReference type="ARBA" id="ARBA00022692"/>
    </source>
</evidence>
<name>A0A835LWC1_9MAGN</name>
<dbReference type="Proteomes" id="UP000631114">
    <property type="component" value="Unassembled WGS sequence"/>
</dbReference>
<evidence type="ECO:0000256" key="3">
    <source>
        <dbReference type="ARBA" id="ARBA00022989"/>
    </source>
</evidence>
<evidence type="ECO:0000256" key="1">
    <source>
        <dbReference type="ARBA" id="ARBA00004370"/>
    </source>
</evidence>
<sequence>MAEENKNKKFDRKFSHLLGAASVEFIDPREPVTDGFSNNELKQILYEAAYIALPFAMNPFWWLLALSILSFGEFSNVVSRPAVVNIGAIFTLGTINGQVSKIAMEAAINDVNYDPSFLGGSKLNITVHDSNFSGFLSIIGGLQFMETDAVAIIGP</sequence>
<dbReference type="Pfam" id="PF01094">
    <property type="entry name" value="ANF_receptor"/>
    <property type="match status" value="1"/>
</dbReference>
<protein>
    <recommendedName>
        <fullName evidence="6">Receptor ligand binding region domain-containing protein</fullName>
    </recommendedName>
</protein>
<evidence type="ECO:0000256" key="5">
    <source>
        <dbReference type="SAM" id="Phobius"/>
    </source>
</evidence>
<evidence type="ECO:0000313" key="8">
    <source>
        <dbReference type="Proteomes" id="UP000631114"/>
    </source>
</evidence>
<dbReference type="OrthoDB" id="5984008at2759"/>
<feature type="transmembrane region" description="Helical" evidence="5">
    <location>
        <begin position="77"/>
        <end position="95"/>
    </location>
</feature>
<comment type="caution">
    <text evidence="7">The sequence shown here is derived from an EMBL/GenBank/DDBJ whole genome shotgun (WGS) entry which is preliminary data.</text>
</comment>
<reference evidence="7 8" key="1">
    <citation type="submission" date="2020-10" db="EMBL/GenBank/DDBJ databases">
        <title>The Coptis chinensis genome and diversification of protoberbering-type alkaloids.</title>
        <authorList>
            <person name="Wang B."/>
            <person name="Shu S."/>
            <person name="Song C."/>
            <person name="Liu Y."/>
        </authorList>
    </citation>
    <scope>NUCLEOTIDE SEQUENCE [LARGE SCALE GENOMIC DNA]</scope>
    <source>
        <strain evidence="7">HL-2020</strain>
        <tissue evidence="7">Leaf</tissue>
    </source>
</reference>
<dbReference type="GO" id="GO:0016020">
    <property type="term" value="C:membrane"/>
    <property type="evidence" value="ECO:0007669"/>
    <property type="project" value="UniProtKB-SubCell"/>
</dbReference>
<keyword evidence="2 5" id="KW-0812">Transmembrane</keyword>
<feature type="transmembrane region" description="Helical" evidence="5">
    <location>
        <begin position="48"/>
        <end position="71"/>
    </location>
</feature>
<comment type="subcellular location">
    <subcellularLocation>
        <location evidence="1">Membrane</location>
    </subcellularLocation>
</comment>
<keyword evidence="8" id="KW-1185">Reference proteome</keyword>